<evidence type="ECO:0000313" key="2">
    <source>
        <dbReference type="EMBL" id="OGZ93871.1"/>
    </source>
</evidence>
<feature type="transmembrane region" description="Helical" evidence="1">
    <location>
        <begin position="27"/>
        <end position="44"/>
    </location>
</feature>
<protein>
    <recommendedName>
        <fullName evidence="4">Yip1 domain-containing protein</fullName>
    </recommendedName>
</protein>
<keyword evidence="1" id="KW-1133">Transmembrane helix</keyword>
<comment type="caution">
    <text evidence="2">The sequence shown here is derived from an EMBL/GenBank/DDBJ whole genome shotgun (WGS) entry which is preliminary data.</text>
</comment>
<keyword evidence="1" id="KW-0812">Transmembrane</keyword>
<evidence type="ECO:0008006" key="4">
    <source>
        <dbReference type="Google" id="ProtNLM"/>
    </source>
</evidence>
<feature type="transmembrane region" description="Helical" evidence="1">
    <location>
        <begin position="65"/>
        <end position="87"/>
    </location>
</feature>
<dbReference type="EMBL" id="MHQC01000047">
    <property type="protein sequence ID" value="OGZ93871.1"/>
    <property type="molecule type" value="Genomic_DNA"/>
</dbReference>
<dbReference type="AlphaFoldDB" id="A0A1G2K5L6"/>
<accession>A0A1G2K5L6</accession>
<reference evidence="2 3" key="1">
    <citation type="journal article" date="2016" name="Nat. Commun.">
        <title>Thousands of microbial genomes shed light on interconnected biogeochemical processes in an aquifer system.</title>
        <authorList>
            <person name="Anantharaman K."/>
            <person name="Brown C.T."/>
            <person name="Hug L.A."/>
            <person name="Sharon I."/>
            <person name="Castelle C.J."/>
            <person name="Probst A.J."/>
            <person name="Thomas B.C."/>
            <person name="Singh A."/>
            <person name="Wilkins M.J."/>
            <person name="Karaoz U."/>
            <person name="Brodie E.L."/>
            <person name="Williams K.H."/>
            <person name="Hubbard S.S."/>
            <person name="Banfield J.F."/>
        </authorList>
    </citation>
    <scope>NUCLEOTIDE SEQUENCE [LARGE SCALE GENOMIC DNA]</scope>
</reference>
<keyword evidence="1" id="KW-0472">Membrane</keyword>
<evidence type="ECO:0000256" key="1">
    <source>
        <dbReference type="SAM" id="Phobius"/>
    </source>
</evidence>
<name>A0A1G2K5L6_9BACT</name>
<dbReference type="Proteomes" id="UP000177152">
    <property type="component" value="Unassembled WGS sequence"/>
</dbReference>
<proteinExistence type="predicted"/>
<gene>
    <name evidence="2" type="ORF">A2633_05135</name>
</gene>
<organism evidence="2 3">
    <name type="scientific">Candidatus Sungbacteria bacterium RIFCSPHIGHO2_01_FULL_47_32</name>
    <dbReference type="NCBI Taxonomy" id="1802264"/>
    <lineage>
        <taxon>Bacteria</taxon>
        <taxon>Candidatus Sungiibacteriota</taxon>
    </lineage>
</organism>
<evidence type="ECO:0000313" key="3">
    <source>
        <dbReference type="Proteomes" id="UP000177152"/>
    </source>
</evidence>
<sequence length="95" mass="10752">MLSAFVLTAVLFIPGVPKEPNALALLGGLLINIVIWAYVGYLLYERYVGKLLRARGWAEESYWQGIQLSLLMIVLFWFLPVLLLVLIEIAVKLFS</sequence>